<dbReference type="PATRIC" id="fig|1329909.3.peg.2375"/>
<gene>
    <name evidence="2" type="ORF">L288_12295</name>
</gene>
<dbReference type="Proteomes" id="UP000015525">
    <property type="component" value="Unassembled WGS sequence"/>
</dbReference>
<comment type="caution">
    <text evidence="2">The sequence shown here is derived from an EMBL/GenBank/DDBJ whole genome shotgun (WGS) entry which is preliminary data.</text>
</comment>
<accession>T0GP35</accession>
<evidence type="ECO:0000313" key="2">
    <source>
        <dbReference type="EMBL" id="EQB05651.1"/>
    </source>
</evidence>
<reference evidence="2 3" key="1">
    <citation type="journal article" date="2013" name="Genome Announc.">
        <title>Draft Genome Sequence of Sphingobium quisquiliarum Strain P25T, a Novel Hexachlorocyclohexane (HCH)-Degrading Bacterium Isolated from an HCH Dumpsite.</title>
        <authorList>
            <person name="Kumar Singh A."/>
            <person name="Sangwan N."/>
            <person name="Sharma A."/>
            <person name="Gupta V."/>
            <person name="Khurana J.P."/>
            <person name="Lal R."/>
        </authorList>
    </citation>
    <scope>NUCLEOTIDE SEQUENCE [LARGE SCALE GENOMIC DNA]</scope>
    <source>
        <strain evidence="2 3">P25</strain>
    </source>
</reference>
<organism evidence="2 3">
    <name type="scientific">Sphingobium quisquiliarum P25</name>
    <dbReference type="NCBI Taxonomy" id="1329909"/>
    <lineage>
        <taxon>Bacteria</taxon>
        <taxon>Pseudomonadati</taxon>
        <taxon>Pseudomonadota</taxon>
        <taxon>Alphaproteobacteria</taxon>
        <taxon>Sphingomonadales</taxon>
        <taxon>Sphingomonadaceae</taxon>
        <taxon>Sphingobium</taxon>
    </lineage>
</organism>
<sequence length="153" mass="15861">MNEYVSRSDLTQVDRVTPRPPSAVPAVQPVAAQQGIDSHSGKPQDGGAAATLARSEDDLASAAEYAKVHARVADILAELRSASTDQAVEGAEADIQSLLPAPIILVPLPPASKEAVESAVTLGKRIAEQASYAHAAQAHVKRGTVDQLLSTGH</sequence>
<evidence type="ECO:0000313" key="3">
    <source>
        <dbReference type="Proteomes" id="UP000015525"/>
    </source>
</evidence>
<dbReference type="AlphaFoldDB" id="T0GP35"/>
<name>T0GP35_9SPHN</name>
<protein>
    <submittedName>
        <fullName evidence="2">Uncharacterized protein</fullName>
    </submittedName>
</protein>
<feature type="compositionally biased region" description="Low complexity" evidence="1">
    <location>
        <begin position="24"/>
        <end position="34"/>
    </location>
</feature>
<dbReference type="EMBL" id="ATHO01000108">
    <property type="protein sequence ID" value="EQB05651.1"/>
    <property type="molecule type" value="Genomic_DNA"/>
</dbReference>
<dbReference type="RefSeq" id="WP_021238680.1">
    <property type="nucleotide sequence ID" value="NZ_ATHO01000108.1"/>
</dbReference>
<feature type="region of interest" description="Disordered" evidence="1">
    <location>
        <begin position="1"/>
        <end position="53"/>
    </location>
</feature>
<keyword evidence="3" id="KW-1185">Reference proteome</keyword>
<proteinExistence type="predicted"/>
<evidence type="ECO:0000256" key="1">
    <source>
        <dbReference type="SAM" id="MobiDB-lite"/>
    </source>
</evidence>